<accession>A0A0U2Y373</accession>
<dbReference type="InterPro" id="IPR038242">
    <property type="entry name" value="Cmr2_N"/>
</dbReference>
<dbReference type="Proteomes" id="UP000060043">
    <property type="component" value="Chromosome"/>
</dbReference>
<dbReference type="EMBL" id="CP013694">
    <property type="protein sequence ID" value="ALU29985.1"/>
    <property type="molecule type" value="Genomic_DNA"/>
</dbReference>
<reference evidence="3 4" key="1">
    <citation type="submission" date="2015-12" db="EMBL/GenBank/DDBJ databases">
        <title>A stable core within a dynamic pangenome in Sulfolobus acidocaldarius.</title>
        <authorList>
            <person name="Anderson R."/>
            <person name="Kouris A."/>
            <person name="Seward C."/>
            <person name="Campbell K."/>
            <person name="Whitaker R."/>
        </authorList>
    </citation>
    <scope>NUCLEOTIDE SEQUENCE [LARGE SCALE GENOMIC DNA]</scope>
    <source>
        <strain evidence="1 4">GG12-C01-09</strain>
        <strain evidence="2 3">NG05B_CO5_07</strain>
    </source>
</reference>
<organism evidence="1 4">
    <name type="scientific">Sulfolobus acidocaldarius</name>
    <dbReference type="NCBI Taxonomy" id="2285"/>
    <lineage>
        <taxon>Archaea</taxon>
        <taxon>Thermoproteota</taxon>
        <taxon>Thermoprotei</taxon>
        <taxon>Sulfolobales</taxon>
        <taxon>Sulfolobaceae</taxon>
        <taxon>Sulfolobus</taxon>
    </lineage>
</organism>
<protein>
    <submittedName>
        <fullName evidence="1">Uncharacterized protein</fullName>
    </submittedName>
</protein>
<proteinExistence type="predicted"/>
<dbReference type="Proteomes" id="UP000065473">
    <property type="component" value="Chromosome"/>
</dbReference>
<evidence type="ECO:0000313" key="3">
    <source>
        <dbReference type="Proteomes" id="UP000060043"/>
    </source>
</evidence>
<evidence type="ECO:0000313" key="4">
    <source>
        <dbReference type="Proteomes" id="UP000065473"/>
    </source>
</evidence>
<dbReference type="OMA" id="DICLTTR"/>
<dbReference type="Gene3D" id="3.30.70.2220">
    <property type="entry name" value="CRISPR-Cas system, Cmr2 subunit, D1 domain, cysteine cluster"/>
    <property type="match status" value="1"/>
</dbReference>
<name>A0A0U2Y373_9CREN</name>
<dbReference type="OrthoDB" id="387213at2157"/>
<evidence type="ECO:0000313" key="2">
    <source>
        <dbReference type="EMBL" id="ALU30675.1"/>
    </source>
</evidence>
<gene>
    <name evidence="1" type="ORF">ATY89_08605</name>
    <name evidence="2" type="ORF">ATZ20_00015</name>
</gene>
<evidence type="ECO:0000313" key="1">
    <source>
        <dbReference type="EMBL" id="ALU29985.1"/>
    </source>
</evidence>
<dbReference type="AlphaFoldDB" id="A0A0U2Y373"/>
<sequence>MTSRIKNLFYSSLILHVGSLGHDEVLRNYMLADYGQSPVMCYIHDLFKGILPAGRDKNDSTYYEICDHIASIAEESEKLIEAQSRDQELFKNVMNDLPSKIVISFDLRGFPILLEENNGRSIKVERSLFQNWFKDLSSEYVRNFIDFKYGNGTYDQLRNIAENGKPFDMKTFSSLIDSIKFFPQRSWISGNDISVLAHLKGALLADLLFRKGVVKVFSISNPFETDLRTLKDVRGLYIITNIFLYHLNLCLWDKLNIDFQKALEKVLDTENLGLYAFLNMSIVDFFNSFVFNVYIHESEEINPSQIKSFLTVFYNDEKSLEECTKTSLKDTIETIYTHAWPKLVSDKPPKRTERKSDIILVVSELGKVEKDSEDKIKLAEKVNELLKTTDHTDYFRIIKIEYDGSITSDKLCDKCKVRKAVKLEDSIWDELRSMFIVKEDERLCDICLTTRIASSLIGEVRQQTGDEGLYLKRTEKILVRQSIDEFAKGKDLIYLVFKLDMKHVLKDRKISISDFFEVNKLEVSLNEFLSEIINVIKGMTEKIKDFYPVKKDCNFNQNFQGCIELFLRKYLEKLSSLSKPDADTISEFLVECLCKSENGTTLKGMIKSILMINGVDKSKKKDNMLINNIARKTLTNDPENEMRLKFFKKRLEFVKMISAENNEMIDISISLDRTFSLKIHFSILVEYLEYLLINSNIDYITLIPSSSTTEYSMLAIKKDDLPKVLDLIGKVFGIFDTPGRAQEAILEHSIKIFLIKAKPETPLYMVFRLLDREVTEINGKDDIRVVDVVPVILNKGGMPIGDLNSFSYNELFTAFKRISEHGDPQKLNEFVVSSAPDVTYPEFREYKKVEGFEKYVKRYSSDRKPFSVKYERDDIIMAYVARLLA</sequence>
<dbReference type="EMBL" id="CP013695">
    <property type="protein sequence ID" value="ALU30675.1"/>
    <property type="molecule type" value="Genomic_DNA"/>
</dbReference>